<dbReference type="OrthoDB" id="5757331at2"/>
<proteinExistence type="predicted"/>
<evidence type="ECO:0000256" key="1">
    <source>
        <dbReference type="SAM" id="Phobius"/>
    </source>
</evidence>
<organism evidence="2 3">
    <name type="scientific">Rheinheimera riviphila</name>
    <dbReference type="NCBI Taxonomy" id="1834037"/>
    <lineage>
        <taxon>Bacteria</taxon>
        <taxon>Pseudomonadati</taxon>
        <taxon>Pseudomonadota</taxon>
        <taxon>Gammaproteobacteria</taxon>
        <taxon>Chromatiales</taxon>
        <taxon>Chromatiaceae</taxon>
        <taxon>Rheinheimera</taxon>
    </lineage>
</organism>
<evidence type="ECO:0000313" key="3">
    <source>
        <dbReference type="Proteomes" id="UP000283077"/>
    </source>
</evidence>
<accession>A0A437QGB0</accession>
<feature type="transmembrane region" description="Helical" evidence="1">
    <location>
        <begin position="12"/>
        <end position="34"/>
    </location>
</feature>
<feature type="transmembrane region" description="Helical" evidence="1">
    <location>
        <begin position="283"/>
        <end position="301"/>
    </location>
</feature>
<comment type="caution">
    <text evidence="2">The sequence shown here is derived from an EMBL/GenBank/DDBJ whole genome shotgun (WGS) entry which is preliminary data.</text>
</comment>
<reference evidence="2 3" key="1">
    <citation type="submission" date="2019-01" db="EMBL/GenBank/DDBJ databases">
        <authorList>
            <person name="Chen W.-M."/>
        </authorList>
    </citation>
    <scope>NUCLEOTIDE SEQUENCE [LARGE SCALE GENOMIC DNA]</scope>
    <source>
        <strain evidence="2 3">KYPC3</strain>
    </source>
</reference>
<keyword evidence="1" id="KW-0812">Transmembrane</keyword>
<keyword evidence="1" id="KW-1133">Transmembrane helix</keyword>
<protein>
    <submittedName>
        <fullName evidence="2">Uncharacterized protein</fullName>
    </submittedName>
</protein>
<keyword evidence="1" id="KW-0472">Membrane</keyword>
<keyword evidence="3" id="KW-1185">Reference proteome</keyword>
<dbReference type="Proteomes" id="UP000283077">
    <property type="component" value="Unassembled WGS sequence"/>
</dbReference>
<gene>
    <name evidence="2" type="ORF">EOE67_16585</name>
</gene>
<dbReference type="AlphaFoldDB" id="A0A437QGB0"/>
<sequence>MNPLYNEYKRSQLRTFLVVLCLAFAAAVFDYFIALNQRIAQQQNLLNSAVEDLEHQFSPLLHLMTILKADAELSLLAEQASDASQPLPGMLWSAVAEQPDAKLSDAEVAMLQQLTPKLQHSQRSTIVIRQFSYVSNNGVWYSTTDNRSAAQELQSKLYWEQKQQQHKLGLPDIRLHKVDAAETIFLLAIPVQKKEQHIGELLLELDLATMLKLVAKAQQGARVQLMNDVGQALLTVEKMQVVPVQPQDLIHHSDNLKTLEQLHLTLHLEPVHIASVSSELMNFMGHLLLYLATLMLLSIYLRRRFKTKVLSPFHRLLVHIERLRRGDNQGVRNIPADWVQVFHQVEQIRSGTDETQNKR</sequence>
<name>A0A437QGB0_9GAMM</name>
<dbReference type="RefSeq" id="WP_127700453.1">
    <property type="nucleotide sequence ID" value="NZ_SACS01000021.1"/>
</dbReference>
<evidence type="ECO:0000313" key="2">
    <source>
        <dbReference type="EMBL" id="RVU33476.1"/>
    </source>
</evidence>
<dbReference type="EMBL" id="SACS01000021">
    <property type="protein sequence ID" value="RVU33476.1"/>
    <property type="molecule type" value="Genomic_DNA"/>
</dbReference>